<reference evidence="3" key="2">
    <citation type="submission" date="2021-04" db="EMBL/GenBank/DDBJ databases">
        <authorList>
            <person name="Gilroy R."/>
        </authorList>
    </citation>
    <scope>NUCLEOTIDE SEQUENCE</scope>
    <source>
        <strain evidence="3">ChiGjej1B1-13045</strain>
    </source>
</reference>
<name>A0A9D2D940_9FIRM</name>
<dbReference type="Pfam" id="PF18540">
    <property type="entry name" value="DUF5626"/>
    <property type="match status" value="1"/>
</dbReference>
<accession>A0A9D2D940</accession>
<feature type="non-terminal residue" evidence="3">
    <location>
        <position position="115"/>
    </location>
</feature>
<evidence type="ECO:0000256" key="1">
    <source>
        <dbReference type="SAM" id="SignalP"/>
    </source>
</evidence>
<keyword evidence="1" id="KW-0732">Signal</keyword>
<evidence type="ECO:0000259" key="2">
    <source>
        <dbReference type="Pfam" id="PF18540"/>
    </source>
</evidence>
<feature type="signal peptide" evidence="1">
    <location>
        <begin position="1"/>
        <end position="27"/>
    </location>
</feature>
<protein>
    <submittedName>
        <fullName evidence="3">DUF5626 family protein</fullName>
    </submittedName>
</protein>
<sequence length="115" mass="12983">MRKIKKMIIAYVSIMCTILTTNITVFAESTNNECIYDIATGGTQTFTLRAPSDNIVYITISEIPLLARSLENRTYKVSYTSPLAWEAGYNLVIQNNQIKSVNSPYYVCYKGIIHS</sequence>
<reference evidence="3" key="1">
    <citation type="journal article" date="2021" name="PeerJ">
        <title>Extensive microbial diversity within the chicken gut microbiome revealed by metagenomics and culture.</title>
        <authorList>
            <person name="Gilroy R."/>
            <person name="Ravi A."/>
            <person name="Getino M."/>
            <person name="Pursley I."/>
            <person name="Horton D.L."/>
            <person name="Alikhan N.F."/>
            <person name="Baker D."/>
            <person name="Gharbi K."/>
            <person name="Hall N."/>
            <person name="Watson M."/>
            <person name="Adriaenssens E.M."/>
            <person name="Foster-Nyarko E."/>
            <person name="Jarju S."/>
            <person name="Secka A."/>
            <person name="Antonio M."/>
            <person name="Oren A."/>
            <person name="Chaudhuri R.R."/>
            <person name="La Ragione R."/>
            <person name="Hildebrand F."/>
            <person name="Pallen M.J."/>
        </authorList>
    </citation>
    <scope>NUCLEOTIDE SEQUENCE</scope>
    <source>
        <strain evidence="3">ChiGjej1B1-13045</strain>
    </source>
</reference>
<dbReference type="EMBL" id="DXCD01000043">
    <property type="protein sequence ID" value="HIZ12618.1"/>
    <property type="molecule type" value="Genomic_DNA"/>
</dbReference>
<dbReference type="AlphaFoldDB" id="A0A9D2D940"/>
<proteinExistence type="predicted"/>
<dbReference type="InterPro" id="IPR040491">
    <property type="entry name" value="DUF5626"/>
</dbReference>
<feature type="chain" id="PRO_5038394188" evidence="1">
    <location>
        <begin position="28"/>
        <end position="115"/>
    </location>
</feature>
<dbReference type="Proteomes" id="UP000824017">
    <property type="component" value="Unassembled WGS sequence"/>
</dbReference>
<comment type="caution">
    <text evidence="3">The sequence shown here is derived from an EMBL/GenBank/DDBJ whole genome shotgun (WGS) entry which is preliminary data.</text>
</comment>
<gene>
    <name evidence="3" type="ORF">H9817_01640</name>
</gene>
<feature type="domain" description="DUF5626" evidence="2">
    <location>
        <begin position="37"/>
        <end position="114"/>
    </location>
</feature>
<organism evidence="3 4">
    <name type="scientific">Candidatus Mediterraneibacter stercorigallinarum</name>
    <dbReference type="NCBI Taxonomy" id="2838686"/>
    <lineage>
        <taxon>Bacteria</taxon>
        <taxon>Bacillati</taxon>
        <taxon>Bacillota</taxon>
        <taxon>Clostridia</taxon>
        <taxon>Lachnospirales</taxon>
        <taxon>Lachnospiraceae</taxon>
        <taxon>Mediterraneibacter</taxon>
    </lineage>
</organism>
<evidence type="ECO:0000313" key="4">
    <source>
        <dbReference type="Proteomes" id="UP000824017"/>
    </source>
</evidence>
<evidence type="ECO:0000313" key="3">
    <source>
        <dbReference type="EMBL" id="HIZ12618.1"/>
    </source>
</evidence>